<protein>
    <recommendedName>
        <fullName evidence="3">TsaA-like domain-containing protein</fullName>
    </recommendedName>
</protein>
<dbReference type="PROSITE" id="PS01318">
    <property type="entry name" value="TSAA_1"/>
    <property type="match status" value="1"/>
</dbReference>
<dbReference type="NCBIfam" id="TIGR00104">
    <property type="entry name" value="tRNA_TsaA"/>
    <property type="match status" value="1"/>
</dbReference>
<dbReference type="InterPro" id="IPR036414">
    <property type="entry name" value="YaeB_N_sf"/>
</dbReference>
<keyword evidence="5" id="KW-1185">Reference proteome</keyword>
<dbReference type="InterPro" id="IPR040372">
    <property type="entry name" value="YaeB-like"/>
</dbReference>
<dbReference type="InterPro" id="IPR023368">
    <property type="entry name" value="UPF0066_cons_site"/>
</dbReference>
<evidence type="ECO:0000256" key="1">
    <source>
        <dbReference type="ARBA" id="ARBA00022691"/>
    </source>
</evidence>
<dbReference type="CDD" id="cd09281">
    <property type="entry name" value="UPF0066"/>
    <property type="match status" value="1"/>
</dbReference>
<dbReference type="Pfam" id="PF01980">
    <property type="entry name" value="TrmO_N"/>
    <property type="match status" value="1"/>
</dbReference>
<accession>A0A401ZM38</accession>
<dbReference type="InterPro" id="IPR036413">
    <property type="entry name" value="YaeB-like_sf"/>
</dbReference>
<dbReference type="AlphaFoldDB" id="A0A401ZM38"/>
<dbReference type="RefSeq" id="WP_126600135.1">
    <property type="nucleotide sequence ID" value="NZ_BIFQ01000002.1"/>
</dbReference>
<organism evidence="4 5">
    <name type="scientific">Dictyobacter aurantiacus</name>
    <dbReference type="NCBI Taxonomy" id="1936993"/>
    <lineage>
        <taxon>Bacteria</taxon>
        <taxon>Bacillati</taxon>
        <taxon>Chloroflexota</taxon>
        <taxon>Ktedonobacteria</taxon>
        <taxon>Ktedonobacterales</taxon>
        <taxon>Dictyobacteraceae</taxon>
        <taxon>Dictyobacter</taxon>
    </lineage>
</organism>
<evidence type="ECO:0000313" key="4">
    <source>
        <dbReference type="EMBL" id="GCE07949.1"/>
    </source>
</evidence>
<reference evidence="5" key="1">
    <citation type="submission" date="2018-12" db="EMBL/GenBank/DDBJ databases">
        <title>Tengunoibacter tsumagoiensis gen. nov., sp. nov., Dictyobacter kobayashii sp. nov., D. alpinus sp. nov., and D. joshuensis sp. nov. and description of Dictyobacteraceae fam. nov. within the order Ktedonobacterales isolated from Tengu-no-mugimeshi.</title>
        <authorList>
            <person name="Wang C.M."/>
            <person name="Zheng Y."/>
            <person name="Sakai Y."/>
            <person name="Toyoda A."/>
            <person name="Minakuchi Y."/>
            <person name="Abe K."/>
            <person name="Yokota A."/>
            <person name="Yabe S."/>
        </authorList>
    </citation>
    <scope>NUCLEOTIDE SEQUENCE [LARGE SCALE GENOMIC DNA]</scope>
    <source>
        <strain evidence="5">S-27</strain>
    </source>
</reference>
<proteinExistence type="inferred from homology"/>
<dbReference type="PANTHER" id="PTHR12818:SF0">
    <property type="entry name" value="TRNA (ADENINE(37)-N6)-METHYLTRANSFERASE"/>
    <property type="match status" value="1"/>
</dbReference>
<comment type="similarity">
    <text evidence="2">Belongs to the tRNA methyltransferase O family.</text>
</comment>
<gene>
    <name evidence="4" type="ORF">KDAU_52780</name>
</gene>
<evidence type="ECO:0000313" key="5">
    <source>
        <dbReference type="Proteomes" id="UP000287224"/>
    </source>
</evidence>
<evidence type="ECO:0000259" key="3">
    <source>
        <dbReference type="PROSITE" id="PS51668"/>
    </source>
</evidence>
<dbReference type="EMBL" id="BIFQ01000002">
    <property type="protein sequence ID" value="GCE07949.1"/>
    <property type="molecule type" value="Genomic_DNA"/>
</dbReference>
<keyword evidence="1" id="KW-0949">S-adenosyl-L-methionine</keyword>
<dbReference type="PROSITE" id="PS51668">
    <property type="entry name" value="TSAA_2"/>
    <property type="match status" value="1"/>
</dbReference>
<dbReference type="InterPro" id="IPR023370">
    <property type="entry name" value="TrmO-like_N"/>
</dbReference>
<evidence type="ECO:0000256" key="2">
    <source>
        <dbReference type="ARBA" id="ARBA00033753"/>
    </source>
</evidence>
<dbReference type="OrthoDB" id="9799092at2"/>
<dbReference type="PANTHER" id="PTHR12818">
    <property type="entry name" value="TRNA (ADENINE(37)-N6)-METHYLTRANSFERASE"/>
    <property type="match status" value="1"/>
</dbReference>
<feature type="domain" description="TsaA-like" evidence="3">
    <location>
        <begin position="8"/>
        <end position="138"/>
    </location>
</feature>
<comment type="caution">
    <text evidence="4">The sequence shown here is derived from an EMBL/GenBank/DDBJ whole genome shotgun (WGS) entry which is preliminary data.</text>
</comment>
<dbReference type="Gene3D" id="2.40.30.70">
    <property type="entry name" value="YaeB-like"/>
    <property type="match status" value="1"/>
</dbReference>
<sequence length="138" mass="15260">MADIDYVLHPIGFLQSSLKRREGAPKQGREGAPDAWLIVNDEFGEGLDRIAVGDELIIISWFHRSRRDTLKVHPRGNPEIPLTGVFATRSPDRPNPLGLHRVTVREIAGHRLKVGPIEAIDGTPVVDIKPVLSHTIDA</sequence>
<dbReference type="SUPFAM" id="SSF118196">
    <property type="entry name" value="YaeB-like"/>
    <property type="match status" value="1"/>
</dbReference>
<name>A0A401ZM38_9CHLR</name>
<dbReference type="Proteomes" id="UP000287224">
    <property type="component" value="Unassembled WGS sequence"/>
</dbReference>